<organism evidence="9 10">
    <name type="scientific">Paenibacillus albiflavus</name>
    <dbReference type="NCBI Taxonomy" id="2545760"/>
    <lineage>
        <taxon>Bacteria</taxon>
        <taxon>Bacillati</taxon>
        <taxon>Bacillota</taxon>
        <taxon>Bacilli</taxon>
        <taxon>Bacillales</taxon>
        <taxon>Paenibacillaceae</taxon>
        <taxon>Paenibacillus</taxon>
    </lineage>
</organism>
<evidence type="ECO:0000313" key="10">
    <source>
        <dbReference type="Proteomes" id="UP000295418"/>
    </source>
</evidence>
<dbReference type="InterPro" id="IPR000524">
    <property type="entry name" value="Tscrpt_reg_HTH_GntR"/>
</dbReference>
<dbReference type="OrthoDB" id="9808770at2"/>
<dbReference type="SMART" id="SM00345">
    <property type="entry name" value="HTH_GNTR"/>
    <property type="match status" value="1"/>
</dbReference>
<accession>A0A4R4EHR0</accession>
<evidence type="ECO:0000256" key="6">
    <source>
        <dbReference type="ARBA" id="ARBA00023125"/>
    </source>
</evidence>
<comment type="similarity">
    <text evidence="2">In the C-terminal section; belongs to the class-I pyridoxal-phosphate-dependent aminotransferase family.</text>
</comment>
<evidence type="ECO:0000259" key="8">
    <source>
        <dbReference type="PROSITE" id="PS50949"/>
    </source>
</evidence>
<dbReference type="Gene3D" id="1.10.10.10">
    <property type="entry name" value="Winged helix-like DNA-binding domain superfamily/Winged helix DNA-binding domain"/>
    <property type="match status" value="1"/>
</dbReference>
<dbReference type="GO" id="GO:0003700">
    <property type="term" value="F:DNA-binding transcription factor activity"/>
    <property type="evidence" value="ECO:0007669"/>
    <property type="project" value="InterPro"/>
</dbReference>
<evidence type="ECO:0000256" key="5">
    <source>
        <dbReference type="ARBA" id="ARBA00023015"/>
    </source>
</evidence>
<evidence type="ECO:0000256" key="4">
    <source>
        <dbReference type="ARBA" id="ARBA00022898"/>
    </source>
</evidence>
<dbReference type="GO" id="GO:0003677">
    <property type="term" value="F:DNA binding"/>
    <property type="evidence" value="ECO:0007669"/>
    <property type="project" value="UniProtKB-KW"/>
</dbReference>
<keyword evidence="4" id="KW-0663">Pyridoxal phosphate</keyword>
<dbReference type="GO" id="GO:0030170">
    <property type="term" value="F:pyridoxal phosphate binding"/>
    <property type="evidence" value="ECO:0007669"/>
    <property type="project" value="InterPro"/>
</dbReference>
<keyword evidence="5" id="KW-0805">Transcription regulation</keyword>
<gene>
    <name evidence="9" type="ORF">E0485_06510</name>
</gene>
<comment type="caution">
    <text evidence="9">The sequence shown here is derived from an EMBL/GenBank/DDBJ whole genome shotgun (WGS) entry which is preliminary data.</text>
</comment>
<dbReference type="Pfam" id="PF00392">
    <property type="entry name" value="GntR"/>
    <property type="match status" value="1"/>
</dbReference>
<dbReference type="CDD" id="cd00609">
    <property type="entry name" value="AAT_like"/>
    <property type="match status" value="1"/>
</dbReference>
<dbReference type="AlphaFoldDB" id="A0A4R4EHR0"/>
<comment type="cofactor">
    <cofactor evidence="1">
        <name>pyridoxal 5'-phosphate</name>
        <dbReference type="ChEBI" id="CHEBI:597326"/>
    </cofactor>
</comment>
<dbReference type="Gene3D" id="3.40.640.10">
    <property type="entry name" value="Type I PLP-dependent aspartate aminotransferase-like (Major domain)"/>
    <property type="match status" value="1"/>
</dbReference>
<dbReference type="PROSITE" id="PS50949">
    <property type="entry name" value="HTH_GNTR"/>
    <property type="match status" value="1"/>
</dbReference>
<dbReference type="PANTHER" id="PTHR46577">
    <property type="entry name" value="HTH-TYPE TRANSCRIPTIONAL REGULATORY PROTEIN GABR"/>
    <property type="match status" value="1"/>
</dbReference>
<dbReference type="InterPro" id="IPR036388">
    <property type="entry name" value="WH-like_DNA-bd_sf"/>
</dbReference>
<dbReference type="Pfam" id="PF00155">
    <property type="entry name" value="Aminotran_1_2"/>
    <property type="match status" value="1"/>
</dbReference>
<proteinExistence type="inferred from homology"/>
<feature type="domain" description="HTH gntR-type" evidence="8">
    <location>
        <begin position="13"/>
        <end position="81"/>
    </location>
</feature>
<protein>
    <submittedName>
        <fullName evidence="9">PLP-dependent aminotransferase family protein</fullName>
    </submittedName>
</protein>
<evidence type="ECO:0000256" key="1">
    <source>
        <dbReference type="ARBA" id="ARBA00001933"/>
    </source>
</evidence>
<reference evidence="9 10" key="1">
    <citation type="submission" date="2019-03" db="EMBL/GenBank/DDBJ databases">
        <authorList>
            <person name="Kim M.K.M."/>
        </authorList>
    </citation>
    <scope>NUCLEOTIDE SEQUENCE [LARGE SCALE GENOMIC DNA]</scope>
    <source>
        <strain evidence="9 10">18JY21-1</strain>
    </source>
</reference>
<evidence type="ECO:0000313" key="9">
    <source>
        <dbReference type="EMBL" id="TCZ78730.1"/>
    </source>
</evidence>
<dbReference type="CDD" id="cd07377">
    <property type="entry name" value="WHTH_GntR"/>
    <property type="match status" value="1"/>
</dbReference>
<dbReference type="SUPFAM" id="SSF46785">
    <property type="entry name" value="Winged helix' DNA-binding domain"/>
    <property type="match status" value="1"/>
</dbReference>
<keyword evidence="9" id="KW-0808">Transferase</keyword>
<dbReference type="InterPro" id="IPR015421">
    <property type="entry name" value="PyrdxlP-dep_Trfase_major"/>
</dbReference>
<keyword evidence="6" id="KW-0238">DNA-binding</keyword>
<keyword evidence="10" id="KW-1185">Reference proteome</keyword>
<dbReference type="Proteomes" id="UP000295418">
    <property type="component" value="Unassembled WGS sequence"/>
</dbReference>
<dbReference type="GO" id="GO:0008483">
    <property type="term" value="F:transaminase activity"/>
    <property type="evidence" value="ECO:0007669"/>
    <property type="project" value="UniProtKB-KW"/>
</dbReference>
<dbReference type="InterPro" id="IPR015424">
    <property type="entry name" value="PyrdxlP-dep_Trfase"/>
</dbReference>
<name>A0A4R4EHR0_9BACL</name>
<keyword evidence="7" id="KW-0804">Transcription</keyword>
<dbReference type="InterPro" id="IPR051446">
    <property type="entry name" value="HTH_trans_reg/aminotransferase"/>
</dbReference>
<evidence type="ECO:0000256" key="2">
    <source>
        <dbReference type="ARBA" id="ARBA00005384"/>
    </source>
</evidence>
<sequence>MLIVPKLDEHSEDPYYVQILEFIKKEIISGMIPSHTRLTSIRKLADQLNISATPVELAYQQLLSEGFIESKPKVGYFVTSIHTNPIAPQPILHQSDEPLPITSRDPREYEYDFHLSKNDFTKFPYRTWKRLFASNLMNSAALPYGNPQGEEGLRQVLTSYLHQYRGVNCSPEQIVIGADQYILASLLSLILHDASRSNRIAIEDPGYHLLPATFRKHGYEVIPVALEADGLSLEELYKSQANVVYTSPSHQFPRGMIMPISRRLQLIEWAKNNSAYIIEDDYDGEFRYHGKPIPSMQGLVDNSPVIYLSGFSQLLAPAFCIHYMVLPEQLMPKYHELRTELYLEHTAARWNQITLQQFIERGFLETHLRKMRQLYRRKHDLMIGAIHKYFENKAAITGTDAGFHVILTIDHALTEAELVAKARDAGIMIAPMSFTWWDKSQPKALEFMIGFGGIPEDRIDEGIRLLHKVWYS</sequence>
<keyword evidence="3 9" id="KW-0032">Aminotransferase</keyword>
<dbReference type="PANTHER" id="PTHR46577:SF1">
    <property type="entry name" value="HTH-TYPE TRANSCRIPTIONAL REGULATORY PROTEIN GABR"/>
    <property type="match status" value="1"/>
</dbReference>
<dbReference type="InterPro" id="IPR036390">
    <property type="entry name" value="WH_DNA-bd_sf"/>
</dbReference>
<evidence type="ECO:0000256" key="3">
    <source>
        <dbReference type="ARBA" id="ARBA00022576"/>
    </source>
</evidence>
<dbReference type="RefSeq" id="WP_132417180.1">
    <property type="nucleotide sequence ID" value="NZ_SKFG01000004.1"/>
</dbReference>
<dbReference type="EMBL" id="SKFG01000004">
    <property type="protein sequence ID" value="TCZ78730.1"/>
    <property type="molecule type" value="Genomic_DNA"/>
</dbReference>
<dbReference type="SUPFAM" id="SSF53383">
    <property type="entry name" value="PLP-dependent transferases"/>
    <property type="match status" value="1"/>
</dbReference>
<evidence type="ECO:0000256" key="7">
    <source>
        <dbReference type="ARBA" id="ARBA00023163"/>
    </source>
</evidence>
<dbReference type="InterPro" id="IPR004839">
    <property type="entry name" value="Aminotransferase_I/II_large"/>
</dbReference>